<dbReference type="Pfam" id="PF07995">
    <property type="entry name" value="GSDH"/>
    <property type="match status" value="2"/>
</dbReference>
<sequence>MTRVSSSRRYLQRPHWSLTALETRVMMAADAGAAVAAPANIVCEVASTVAPSDPTTTSDVVVFVDSAVDELTDVAQPIASGASLVLIHSQSDGVAQIRDYLADHPGVRQVHILSHGADGQLQLGATKLSAANLKIHAGDIRAWGETLDTAADIMLYGCDVASSDVGKQFVAEIARLSGADVAASTDRTANALRQGDWELEYHVGSIESGIALSDQAMRSYQGHLGIEIRAAGSIGNEEMQLQIGNQIVQTFTVTNDGVFGRNYQSYFADIDGADINDVRINFVNSQYDPANNIDGNLGIDWIRVDGTQYETEDPSTFSTGTWVPGVGITPGYKQSEILHADGYFQFSGPSNPGTGDGSVIRIFASGDTGNERMQLLIDGQNVAAFDNVSASGGVFTFQADSTVTADQVRIAFDNDLYAPPVDRNLNVDRIEIDGVTFETENPAVFSSAGYVEGVGITSGNLQQETLFTNGYFQYSNNGSGPVNPPVDPPTIDNGLIGYWKLNEASTTSPIVDSSSNGNNGSALNFVAPNGPTSDVPEIDGANPGAFDFDGVNDVIQVGESESLRLTEGTYSQSLWIRPTSGTNVFRGVIGYQAGSTAGQRYPFVYTYGDAIYAGFGTGGNTWKGVIADNVLDIGQWNHIAVTFDGTAMTLFVNGEQVSANSNFAGSRPTTAYGRLNIGAVNNNFLGQIDEVRMYNRSLTSLEVDVLSGTGTVTPPQTGPGEIGLASTQVTVNENAGSVSIGLRRTGGTSGAAQVFYTTQDGSAVSGVDYFGIESGVVNFADGQEFGTISIPLIDDGNDDGDISFGVSLFRVEGAVQGQPRTAQITIVDDESGSGLIGYWNLNETSNSGPILDSSGLGNNGVATNFAGTTGPITTAPNTNFNNPGAFAFDGVNDSIEIAESESLRLTEGSYSQSLWIRPTSGTDVYRGVIGYQVGNSIGTRYPFIYTYGDGLAVGFGSGGNTWKGVSVDNVLTVGAWNHVAVSFDGTFMQLFVNGEVVGTNNNFAGSRPTTAVAQLSIGKINNQFVGQIDEVRMYDRAISGGEVSALIDGAALPPPRVVGSLSTQTIASGFLQPTTVEQLPDGRFLVAERAGIIRLVNANGTVASTPFLDIRDMVNMVGNDRGLMSIAIPPNFAQTRQIYLAYTYDPPEVQGLSGNGGPDGEGGRVARVTRMTVNADWTVADRSSEVVVVGTNSTYQNIGQPNRRPLASDPQSGLDANGNYIADFIASDELSHTIGDMEFGSDGALYISTGDGGSYGRVDAVNLRALNLNSLNGKILRVDPVTGLGLSDNPFFDGNSASNASRVYSLGLRNPFRFAINPNDGEVFIADVGWLNWEELNTGRGKNFGWPAYEGNGLTGGDRGSYSSLPGTQAFLNSGVEVTPPIWTRSHSSGARAIIMGDFIQGGQYPASLQNAFIFTDIGDRVLRAGRIDASGQLIDIVPVSSNAGFITDIMRMADGSLVYTDFVSGTIGRLIYNA</sequence>
<dbReference type="InterPro" id="IPR031768">
    <property type="entry name" value="CBM60_xylan-bd"/>
</dbReference>
<dbReference type="Pfam" id="PF13385">
    <property type="entry name" value="Laminin_G_3"/>
    <property type="match status" value="2"/>
</dbReference>
<dbReference type="GO" id="GO:0016491">
    <property type="term" value="F:oxidoreductase activity"/>
    <property type="evidence" value="ECO:0007669"/>
    <property type="project" value="UniProtKB-KW"/>
</dbReference>
<dbReference type="SUPFAM" id="SSF49899">
    <property type="entry name" value="Concanavalin A-like lectins/glucanases"/>
    <property type="match status" value="2"/>
</dbReference>
<dbReference type="Gene3D" id="2.60.60.40">
    <property type="match status" value="2"/>
</dbReference>
<dbReference type="InterPro" id="IPR006558">
    <property type="entry name" value="LamG-like"/>
</dbReference>
<evidence type="ECO:0000259" key="5">
    <source>
        <dbReference type="SMART" id="SM00237"/>
    </source>
</evidence>
<keyword evidence="7" id="KW-0560">Oxidoreductase</keyword>
<keyword evidence="2" id="KW-0677">Repeat</keyword>
<dbReference type="InterPro" id="IPR012938">
    <property type="entry name" value="Glc/Sorbosone_DH"/>
</dbReference>
<evidence type="ECO:0000256" key="4">
    <source>
        <dbReference type="ARBA" id="ARBA00023157"/>
    </source>
</evidence>
<evidence type="ECO:0000313" key="8">
    <source>
        <dbReference type="Proteomes" id="UP000318288"/>
    </source>
</evidence>
<evidence type="ECO:0000256" key="2">
    <source>
        <dbReference type="ARBA" id="ARBA00022737"/>
    </source>
</evidence>
<dbReference type="Gene3D" id="2.120.10.30">
    <property type="entry name" value="TolB, C-terminal domain"/>
    <property type="match status" value="1"/>
</dbReference>
<evidence type="ECO:0000259" key="6">
    <source>
        <dbReference type="SMART" id="SM00560"/>
    </source>
</evidence>
<dbReference type="Gene3D" id="2.60.120.200">
    <property type="match status" value="2"/>
</dbReference>
<accession>A0A5C6F7R5</accession>
<dbReference type="GO" id="GO:0007154">
    <property type="term" value="P:cell communication"/>
    <property type="evidence" value="ECO:0007669"/>
    <property type="project" value="InterPro"/>
</dbReference>
<keyword evidence="3" id="KW-0106">Calcium</keyword>
<dbReference type="SMART" id="SM00237">
    <property type="entry name" value="Calx_beta"/>
    <property type="match status" value="1"/>
</dbReference>
<comment type="caution">
    <text evidence="7">The sequence shown here is derived from an EMBL/GenBank/DDBJ whole genome shotgun (WGS) entry which is preliminary data.</text>
</comment>
<dbReference type="SUPFAM" id="SSF141072">
    <property type="entry name" value="CalX-like"/>
    <property type="match status" value="1"/>
</dbReference>
<dbReference type="InterPro" id="IPR003644">
    <property type="entry name" value="Calx_beta"/>
</dbReference>
<dbReference type="PANTHER" id="PTHR19328">
    <property type="entry name" value="HEDGEHOG-INTERACTING PROTEIN"/>
    <property type="match status" value="1"/>
</dbReference>
<dbReference type="SUPFAM" id="SSF50952">
    <property type="entry name" value="Soluble quinoprotein glucose dehydrogenase"/>
    <property type="match status" value="1"/>
</dbReference>
<dbReference type="OrthoDB" id="9770043at2"/>
<evidence type="ECO:0000313" key="7">
    <source>
        <dbReference type="EMBL" id="TWU57012.1"/>
    </source>
</evidence>
<dbReference type="PANTHER" id="PTHR19328:SF13">
    <property type="entry name" value="HIPL1 PROTEIN"/>
    <property type="match status" value="1"/>
</dbReference>
<evidence type="ECO:0000256" key="1">
    <source>
        <dbReference type="ARBA" id="ARBA00022729"/>
    </source>
</evidence>
<keyword evidence="1" id="KW-0732">Signal</keyword>
<dbReference type="RefSeq" id="WP_146458387.1">
    <property type="nucleotide sequence ID" value="NZ_SJPW01000003.1"/>
</dbReference>
<protein>
    <submittedName>
        <fullName evidence="7">Soluble aldose sugar dehydrogenase YliI</fullName>
        <ecNumber evidence="7">1.1.5.-</ecNumber>
    </submittedName>
</protein>
<reference evidence="7 8" key="1">
    <citation type="submission" date="2019-02" db="EMBL/GenBank/DDBJ databases">
        <title>Deep-cultivation of Planctomycetes and their phenomic and genomic characterization uncovers novel biology.</title>
        <authorList>
            <person name="Wiegand S."/>
            <person name="Jogler M."/>
            <person name="Boedeker C."/>
            <person name="Pinto D."/>
            <person name="Vollmers J."/>
            <person name="Rivas-Marin E."/>
            <person name="Kohn T."/>
            <person name="Peeters S.H."/>
            <person name="Heuer A."/>
            <person name="Rast P."/>
            <person name="Oberbeckmann S."/>
            <person name="Bunk B."/>
            <person name="Jeske O."/>
            <person name="Meyerdierks A."/>
            <person name="Storesund J.E."/>
            <person name="Kallscheuer N."/>
            <person name="Luecker S."/>
            <person name="Lage O.M."/>
            <person name="Pohl T."/>
            <person name="Merkel B.J."/>
            <person name="Hornburger P."/>
            <person name="Mueller R.-W."/>
            <person name="Bruemmer F."/>
            <person name="Labrenz M."/>
            <person name="Spormann A.M."/>
            <person name="Op Den Camp H."/>
            <person name="Overmann J."/>
            <person name="Amann R."/>
            <person name="Jetten M.S.M."/>
            <person name="Mascher T."/>
            <person name="Medema M.H."/>
            <person name="Devos D.P."/>
            <person name="Kaster A.-K."/>
            <person name="Ovreas L."/>
            <person name="Rohde M."/>
            <person name="Galperin M.Y."/>
            <person name="Jogler C."/>
        </authorList>
    </citation>
    <scope>NUCLEOTIDE SEQUENCE [LARGE SCALE GENOMIC DNA]</scope>
    <source>
        <strain evidence="7 8">Poly51</strain>
    </source>
</reference>
<organism evidence="7 8">
    <name type="scientific">Rubripirellula tenax</name>
    <dbReference type="NCBI Taxonomy" id="2528015"/>
    <lineage>
        <taxon>Bacteria</taxon>
        <taxon>Pseudomonadati</taxon>
        <taxon>Planctomycetota</taxon>
        <taxon>Planctomycetia</taxon>
        <taxon>Pirellulales</taxon>
        <taxon>Pirellulaceae</taxon>
        <taxon>Rubripirellula</taxon>
    </lineage>
</organism>
<dbReference type="InterPro" id="IPR011042">
    <property type="entry name" value="6-blade_b-propeller_TolB-like"/>
</dbReference>
<dbReference type="EMBL" id="SJPW01000003">
    <property type="protein sequence ID" value="TWU57012.1"/>
    <property type="molecule type" value="Genomic_DNA"/>
</dbReference>
<feature type="domain" description="LamG-like jellyroll fold" evidence="6">
    <location>
        <begin position="568"/>
        <end position="701"/>
    </location>
</feature>
<keyword evidence="8" id="KW-1185">Reference proteome</keyword>
<dbReference type="InterPro" id="IPR013320">
    <property type="entry name" value="ConA-like_dom_sf"/>
</dbReference>
<dbReference type="Pfam" id="PF14252">
    <property type="entry name" value="DUF4347"/>
    <property type="match status" value="1"/>
</dbReference>
<dbReference type="EC" id="1.1.5.-" evidence="7"/>
<feature type="domain" description="Calx-beta" evidence="5">
    <location>
        <begin position="709"/>
        <end position="809"/>
    </location>
</feature>
<dbReference type="SMART" id="SM00560">
    <property type="entry name" value="LamGL"/>
    <property type="match status" value="2"/>
</dbReference>
<dbReference type="Pfam" id="PF16841">
    <property type="entry name" value="CBM60"/>
    <property type="match status" value="2"/>
</dbReference>
<evidence type="ECO:0000256" key="3">
    <source>
        <dbReference type="ARBA" id="ARBA00022837"/>
    </source>
</evidence>
<dbReference type="Proteomes" id="UP000318288">
    <property type="component" value="Unassembled WGS sequence"/>
</dbReference>
<gene>
    <name evidence="7" type="primary">yliI_1</name>
    <name evidence="7" type="ORF">Poly51_29330</name>
</gene>
<dbReference type="InterPro" id="IPR011041">
    <property type="entry name" value="Quinoprot_gluc/sorb_DH_b-prop"/>
</dbReference>
<name>A0A5C6F7R5_9BACT</name>
<dbReference type="InterPro" id="IPR038081">
    <property type="entry name" value="CalX-like_sf"/>
</dbReference>
<feature type="domain" description="LamG-like jellyroll fold" evidence="6">
    <location>
        <begin position="908"/>
        <end position="1041"/>
    </location>
</feature>
<dbReference type="Gene3D" id="2.60.40.2030">
    <property type="match status" value="1"/>
</dbReference>
<dbReference type="GO" id="GO:0016020">
    <property type="term" value="C:membrane"/>
    <property type="evidence" value="ECO:0007669"/>
    <property type="project" value="InterPro"/>
</dbReference>
<keyword evidence="4" id="KW-1015">Disulfide bond</keyword>
<dbReference type="InterPro" id="IPR025592">
    <property type="entry name" value="DUF4347"/>
</dbReference>
<proteinExistence type="predicted"/>
<dbReference type="Pfam" id="PF03160">
    <property type="entry name" value="Calx-beta"/>
    <property type="match status" value="1"/>
</dbReference>